<comment type="caution">
    <text evidence="7">The sequence shown here is derived from an EMBL/GenBank/DDBJ whole genome shotgun (WGS) entry which is preliminary data.</text>
</comment>
<evidence type="ECO:0000313" key="7">
    <source>
        <dbReference type="EMBL" id="MCR2802304.1"/>
    </source>
</evidence>
<accession>A0A9X2MLH9</accession>
<evidence type="ECO:0000256" key="5">
    <source>
        <dbReference type="ARBA" id="ARBA00023136"/>
    </source>
</evidence>
<dbReference type="AlphaFoldDB" id="A0A9X2MLH9"/>
<dbReference type="EMBL" id="JANIPJ010000001">
    <property type="protein sequence ID" value="MCR2802304.1"/>
    <property type="molecule type" value="Genomic_DNA"/>
</dbReference>
<keyword evidence="4 6" id="KW-1133">Transmembrane helix</keyword>
<name>A0A9X2MLH9_9BACL</name>
<proteinExistence type="predicted"/>
<evidence type="ECO:0000256" key="4">
    <source>
        <dbReference type="ARBA" id="ARBA00022989"/>
    </source>
</evidence>
<dbReference type="PANTHER" id="PTHR33545:SF10">
    <property type="entry name" value="UPF0750 MEMBRANE PROTEIN YPJC"/>
    <property type="match status" value="1"/>
</dbReference>
<dbReference type="Pfam" id="PF02588">
    <property type="entry name" value="YitT_membrane"/>
    <property type="match status" value="1"/>
</dbReference>
<feature type="transmembrane region" description="Helical" evidence="6">
    <location>
        <begin position="83"/>
        <end position="102"/>
    </location>
</feature>
<evidence type="ECO:0000256" key="6">
    <source>
        <dbReference type="SAM" id="Phobius"/>
    </source>
</evidence>
<feature type="transmembrane region" description="Helical" evidence="6">
    <location>
        <begin position="114"/>
        <end position="135"/>
    </location>
</feature>
<reference evidence="7" key="1">
    <citation type="submission" date="2022-08" db="EMBL/GenBank/DDBJ databases">
        <title>The genomic sequence of strain Paenibacillus sp. SCIV0701.</title>
        <authorList>
            <person name="Zhao H."/>
        </authorList>
    </citation>
    <scope>NUCLEOTIDE SEQUENCE</scope>
    <source>
        <strain evidence="7">SCIV0701</strain>
    </source>
</reference>
<evidence type="ECO:0000256" key="2">
    <source>
        <dbReference type="ARBA" id="ARBA00022475"/>
    </source>
</evidence>
<keyword evidence="3 6" id="KW-0812">Transmembrane</keyword>
<organism evidence="7 8">
    <name type="scientific">Paenibacillus soyae</name>
    <dbReference type="NCBI Taxonomy" id="2969249"/>
    <lineage>
        <taxon>Bacteria</taxon>
        <taxon>Bacillati</taxon>
        <taxon>Bacillota</taxon>
        <taxon>Bacilli</taxon>
        <taxon>Bacillales</taxon>
        <taxon>Paenibacillaceae</taxon>
        <taxon>Paenibacillus</taxon>
    </lineage>
</organism>
<gene>
    <name evidence="7" type="ORF">NQZ67_00290</name>
</gene>
<dbReference type="GO" id="GO:0005886">
    <property type="term" value="C:plasma membrane"/>
    <property type="evidence" value="ECO:0007669"/>
    <property type="project" value="UniProtKB-SubCell"/>
</dbReference>
<dbReference type="Proteomes" id="UP001141950">
    <property type="component" value="Unassembled WGS sequence"/>
</dbReference>
<keyword evidence="5 6" id="KW-0472">Membrane</keyword>
<feature type="transmembrane region" description="Helical" evidence="6">
    <location>
        <begin position="156"/>
        <end position="177"/>
    </location>
</feature>
<protein>
    <submittedName>
        <fullName evidence="7">YitT family protein</fullName>
    </submittedName>
</protein>
<evidence type="ECO:0000256" key="1">
    <source>
        <dbReference type="ARBA" id="ARBA00004651"/>
    </source>
</evidence>
<keyword evidence="8" id="KW-1185">Reference proteome</keyword>
<keyword evidence="2" id="KW-1003">Cell membrane</keyword>
<sequence>MFQKFKWFTHLAIAPAKLAWIALGSAFISFGLVNVHQQADLTEGGVLGLTLLLNHWLGLSPSVLSLFLDLICYLLAFRFLGKSFIKISIVASIWLAGFLQVWERIPPMLSQISSYPWIAAPLGGLFIGIGVGLVVRQGGSSGGDDALALILSKVSRVRLSIAYLATDLTVLLLSLSYIPLDRIAYSLLTVVVSSLTIDFVQNAGRNEQADPAKDKKLWTARKADAK</sequence>
<evidence type="ECO:0000256" key="3">
    <source>
        <dbReference type="ARBA" id="ARBA00022692"/>
    </source>
</evidence>
<evidence type="ECO:0000313" key="8">
    <source>
        <dbReference type="Proteomes" id="UP001141950"/>
    </source>
</evidence>
<feature type="transmembrane region" description="Helical" evidence="6">
    <location>
        <begin position="12"/>
        <end position="33"/>
    </location>
</feature>
<dbReference type="RefSeq" id="WP_257441781.1">
    <property type="nucleotide sequence ID" value="NZ_JANIPJ010000001.1"/>
</dbReference>
<feature type="transmembrane region" description="Helical" evidence="6">
    <location>
        <begin position="53"/>
        <end position="76"/>
    </location>
</feature>
<dbReference type="PANTHER" id="PTHR33545">
    <property type="entry name" value="UPF0750 MEMBRANE PROTEIN YITT-RELATED"/>
    <property type="match status" value="1"/>
</dbReference>
<comment type="subcellular location">
    <subcellularLocation>
        <location evidence="1">Cell membrane</location>
        <topology evidence="1">Multi-pass membrane protein</topology>
    </subcellularLocation>
</comment>
<dbReference type="InterPro" id="IPR051461">
    <property type="entry name" value="UPF0750_membrane"/>
</dbReference>
<dbReference type="InterPro" id="IPR003740">
    <property type="entry name" value="YitT"/>
</dbReference>